<feature type="non-terminal residue" evidence="2">
    <location>
        <position position="1"/>
    </location>
</feature>
<evidence type="ECO:0000313" key="2">
    <source>
        <dbReference type="EMBL" id="VEL28870.1"/>
    </source>
</evidence>
<dbReference type="Proteomes" id="UP000784294">
    <property type="component" value="Unassembled WGS sequence"/>
</dbReference>
<dbReference type="EMBL" id="CAAALY010098367">
    <property type="protein sequence ID" value="VEL28870.1"/>
    <property type="molecule type" value="Genomic_DNA"/>
</dbReference>
<accession>A0A3S5AYY3</accession>
<name>A0A3S5AYY3_9PLAT</name>
<reference evidence="2" key="1">
    <citation type="submission" date="2018-11" db="EMBL/GenBank/DDBJ databases">
        <authorList>
            <consortium name="Pathogen Informatics"/>
        </authorList>
    </citation>
    <scope>NUCLEOTIDE SEQUENCE</scope>
</reference>
<dbReference type="AlphaFoldDB" id="A0A3S5AYY3"/>
<feature type="region of interest" description="Disordered" evidence="1">
    <location>
        <begin position="1"/>
        <end position="44"/>
    </location>
</feature>
<organism evidence="2 3">
    <name type="scientific">Protopolystoma xenopodis</name>
    <dbReference type="NCBI Taxonomy" id="117903"/>
    <lineage>
        <taxon>Eukaryota</taxon>
        <taxon>Metazoa</taxon>
        <taxon>Spiralia</taxon>
        <taxon>Lophotrochozoa</taxon>
        <taxon>Platyhelminthes</taxon>
        <taxon>Monogenea</taxon>
        <taxon>Polyopisthocotylea</taxon>
        <taxon>Polystomatidea</taxon>
        <taxon>Polystomatidae</taxon>
        <taxon>Protopolystoma</taxon>
    </lineage>
</organism>
<sequence>HSIPCKEQGAATITTTVGGTGGGKRSRAGTVPGGTLKTRSYGGNNIKDASGQTSNAVSPQVLPAEPGVSSLAPIYLDQLTCSSSSDQALTSGTHKDEVPYSMGSSIRKEEDKIVSPASGRLDVTELMCSDPPPLGVPHFIFTTSVIANLMASKHACPSFAVKQMSQQDVSKAVKLKSSTDLGLNKESENQIKGSEDSPETFSMFSQLLSYFPSLETVLDFAGRGPKGPLIPDPVTLSLVRLVDAAKNENRLAPSQEAGTKTRINGLEEAAGEALLSRPISETESEALELLKHFIFVAPPDSRPDSSSPFFPPFLHSQQVYNLAGSEEDTRVSYISLSHF</sequence>
<keyword evidence="3" id="KW-1185">Reference proteome</keyword>
<gene>
    <name evidence="2" type="ORF">PXEA_LOCUS22310</name>
</gene>
<protein>
    <submittedName>
        <fullName evidence="2">Uncharacterized protein</fullName>
    </submittedName>
</protein>
<comment type="caution">
    <text evidence="2">The sequence shown here is derived from an EMBL/GenBank/DDBJ whole genome shotgun (WGS) entry which is preliminary data.</text>
</comment>
<evidence type="ECO:0000313" key="3">
    <source>
        <dbReference type="Proteomes" id="UP000784294"/>
    </source>
</evidence>
<proteinExistence type="predicted"/>
<evidence type="ECO:0000256" key="1">
    <source>
        <dbReference type="SAM" id="MobiDB-lite"/>
    </source>
</evidence>